<keyword evidence="2" id="KW-1185">Reference proteome</keyword>
<dbReference type="Proteomes" id="UP000184440">
    <property type="component" value="Unassembled WGS sequence"/>
</dbReference>
<dbReference type="STRING" id="134849.SAMN05443668_107260"/>
<proteinExistence type="predicted"/>
<evidence type="ECO:0000313" key="2">
    <source>
        <dbReference type="Proteomes" id="UP000184440"/>
    </source>
</evidence>
<gene>
    <name evidence="1" type="ORF">SAMN05443668_107260</name>
</gene>
<reference evidence="1 2" key="1">
    <citation type="submission" date="2016-11" db="EMBL/GenBank/DDBJ databases">
        <authorList>
            <person name="Jaros S."/>
            <person name="Januszkiewicz K."/>
            <person name="Wedrychowicz H."/>
        </authorList>
    </citation>
    <scope>NUCLEOTIDE SEQUENCE [LARGE SCALE GENOMIC DNA]</scope>
    <source>
        <strain evidence="1 2">DSM 46144</strain>
    </source>
</reference>
<sequence length="51" mass="5611">MGTAAPTAPDPRTLTTPTFCPGIACDFFWRIRPTPRPVLPPIPLLPNRNKP</sequence>
<dbReference type="AlphaFoldDB" id="A0A1M7TX48"/>
<organism evidence="1 2">
    <name type="scientific">Cryptosporangium aurantiacum</name>
    <dbReference type="NCBI Taxonomy" id="134849"/>
    <lineage>
        <taxon>Bacteria</taxon>
        <taxon>Bacillati</taxon>
        <taxon>Actinomycetota</taxon>
        <taxon>Actinomycetes</taxon>
        <taxon>Cryptosporangiales</taxon>
        <taxon>Cryptosporangiaceae</taxon>
        <taxon>Cryptosporangium</taxon>
    </lineage>
</organism>
<protein>
    <submittedName>
        <fullName evidence="1">Uncharacterized protein</fullName>
    </submittedName>
</protein>
<evidence type="ECO:0000313" key="1">
    <source>
        <dbReference type="EMBL" id="SHN75280.1"/>
    </source>
</evidence>
<dbReference type="EMBL" id="FRCS01000007">
    <property type="protein sequence ID" value="SHN75280.1"/>
    <property type="molecule type" value="Genomic_DNA"/>
</dbReference>
<accession>A0A1M7TX48</accession>
<name>A0A1M7TX48_9ACTN</name>